<dbReference type="InterPro" id="IPR007197">
    <property type="entry name" value="rSAM"/>
</dbReference>
<name>A0A560HBB6_9PROT</name>
<dbReference type="AlphaFoldDB" id="A0A560HBB6"/>
<dbReference type="RefSeq" id="WP_145730555.1">
    <property type="nucleotide sequence ID" value="NZ_VITR01000004.1"/>
</dbReference>
<comment type="caution">
    <text evidence="7">The sequence shown here is derived from an EMBL/GenBank/DDBJ whole genome shotgun (WGS) entry which is preliminary data.</text>
</comment>
<evidence type="ECO:0000259" key="6">
    <source>
        <dbReference type="PROSITE" id="PS51918"/>
    </source>
</evidence>
<evidence type="ECO:0000256" key="4">
    <source>
        <dbReference type="ARBA" id="ARBA00023004"/>
    </source>
</evidence>
<dbReference type="OrthoDB" id="5378099at2"/>
<protein>
    <submittedName>
        <fullName evidence="7">4Fe-4S single cluster protein</fullName>
    </submittedName>
</protein>
<gene>
    <name evidence="7" type="ORF">FBZ90_10428</name>
</gene>
<evidence type="ECO:0000313" key="8">
    <source>
        <dbReference type="Proteomes" id="UP000315751"/>
    </source>
</evidence>
<keyword evidence="2" id="KW-0949">S-adenosyl-L-methionine</keyword>
<dbReference type="SUPFAM" id="SSF102114">
    <property type="entry name" value="Radical SAM enzymes"/>
    <property type="match status" value="1"/>
</dbReference>
<dbReference type="PANTHER" id="PTHR11228">
    <property type="entry name" value="RADICAL SAM DOMAIN PROTEIN"/>
    <property type="match status" value="1"/>
</dbReference>
<keyword evidence="4" id="KW-0408">Iron</keyword>
<dbReference type="EMBL" id="VITR01000004">
    <property type="protein sequence ID" value="TWB43645.1"/>
    <property type="molecule type" value="Genomic_DNA"/>
</dbReference>
<dbReference type="InterPro" id="IPR058240">
    <property type="entry name" value="rSAM_sf"/>
</dbReference>
<dbReference type="PANTHER" id="PTHR11228:SF7">
    <property type="entry name" value="PQQA PEPTIDE CYCLASE"/>
    <property type="match status" value="1"/>
</dbReference>
<dbReference type="Proteomes" id="UP000315751">
    <property type="component" value="Unassembled WGS sequence"/>
</dbReference>
<dbReference type="InterPro" id="IPR013785">
    <property type="entry name" value="Aldolase_TIM"/>
</dbReference>
<evidence type="ECO:0000256" key="1">
    <source>
        <dbReference type="ARBA" id="ARBA00001966"/>
    </source>
</evidence>
<dbReference type="GO" id="GO:0051536">
    <property type="term" value="F:iron-sulfur cluster binding"/>
    <property type="evidence" value="ECO:0007669"/>
    <property type="project" value="UniProtKB-KW"/>
</dbReference>
<dbReference type="Pfam" id="PF04055">
    <property type="entry name" value="Radical_SAM"/>
    <property type="match status" value="1"/>
</dbReference>
<keyword evidence="3" id="KW-0479">Metal-binding</keyword>
<evidence type="ECO:0000256" key="5">
    <source>
        <dbReference type="ARBA" id="ARBA00023014"/>
    </source>
</evidence>
<dbReference type="GO" id="GO:0003824">
    <property type="term" value="F:catalytic activity"/>
    <property type="evidence" value="ECO:0007669"/>
    <property type="project" value="InterPro"/>
</dbReference>
<feature type="domain" description="Radical SAM core" evidence="6">
    <location>
        <begin position="149"/>
        <end position="384"/>
    </location>
</feature>
<dbReference type="InterPro" id="IPR050377">
    <property type="entry name" value="Radical_SAM_PqqE_MftC-like"/>
</dbReference>
<dbReference type="SFLD" id="SFLDS00029">
    <property type="entry name" value="Radical_SAM"/>
    <property type="match status" value="1"/>
</dbReference>
<dbReference type="Gene3D" id="3.20.20.70">
    <property type="entry name" value="Aldolase class I"/>
    <property type="match status" value="1"/>
</dbReference>
<evidence type="ECO:0000256" key="2">
    <source>
        <dbReference type="ARBA" id="ARBA00022691"/>
    </source>
</evidence>
<organism evidence="7 8">
    <name type="scientific">Nitrospirillum amazonense</name>
    <dbReference type="NCBI Taxonomy" id="28077"/>
    <lineage>
        <taxon>Bacteria</taxon>
        <taxon>Pseudomonadati</taxon>
        <taxon>Pseudomonadota</taxon>
        <taxon>Alphaproteobacteria</taxon>
        <taxon>Rhodospirillales</taxon>
        <taxon>Azospirillaceae</taxon>
        <taxon>Nitrospirillum</taxon>
    </lineage>
</organism>
<sequence>MTDRVFLRRENALPPLYHVTALSNFARAFDKYQRLYRKGQIPESTYPGEFYVLPPDRLPIGMAKAERLVRRLGIPGDRPLVLKSILDPALLRPNLRNGLGMIWPSADLPVAETWTPDRDGGLESRQSLEETMAASLRLQGPLFTPFSALRPRSLSFLPVARGCQAACPFCFSTASVSADQPGGKPDWPLMDHWIERARLSGAERAVITGGGEPTLWPQPYLRDLVARCHRRFGTVVLITNGVRWARMDRHTAVGELTALHQAGLTVLAVSRHHWDEAANVTLMGLETATPALLATIGAHRGALAGLRLRLVCVLQQGGVASVSDIESYVRWAAAAGVDEVCFKELYVSTSVESVYHNHDANRWCEAHQAPLSLVHDWAQKRGWPVALRLPWGAPVYQGMVDDRPLRVAAYTEPSLFWERANGIARSWNVMADGRCYASLEDRASIMEAPVGTPALETA</sequence>
<comment type="cofactor">
    <cofactor evidence="1">
        <name>[4Fe-4S] cluster</name>
        <dbReference type="ChEBI" id="CHEBI:49883"/>
    </cofactor>
</comment>
<accession>A0A560HBB6</accession>
<proteinExistence type="predicted"/>
<keyword evidence="5" id="KW-0411">Iron-sulfur</keyword>
<dbReference type="GO" id="GO:0046872">
    <property type="term" value="F:metal ion binding"/>
    <property type="evidence" value="ECO:0007669"/>
    <property type="project" value="UniProtKB-KW"/>
</dbReference>
<keyword evidence="8" id="KW-1185">Reference proteome</keyword>
<evidence type="ECO:0000256" key="3">
    <source>
        <dbReference type="ARBA" id="ARBA00022723"/>
    </source>
</evidence>
<dbReference type="CDD" id="cd01335">
    <property type="entry name" value="Radical_SAM"/>
    <property type="match status" value="1"/>
</dbReference>
<dbReference type="PROSITE" id="PS51918">
    <property type="entry name" value="RADICAL_SAM"/>
    <property type="match status" value="1"/>
</dbReference>
<reference evidence="7 8" key="1">
    <citation type="submission" date="2019-06" db="EMBL/GenBank/DDBJ databases">
        <title>Genomic Encyclopedia of Type Strains, Phase IV (KMG-V): Genome sequencing to study the core and pangenomes of soil and plant-associated prokaryotes.</title>
        <authorList>
            <person name="Whitman W."/>
        </authorList>
    </citation>
    <scope>NUCLEOTIDE SEQUENCE [LARGE SCALE GENOMIC DNA]</scope>
    <source>
        <strain evidence="7 8">BR 11622</strain>
    </source>
</reference>
<evidence type="ECO:0000313" key="7">
    <source>
        <dbReference type="EMBL" id="TWB43645.1"/>
    </source>
</evidence>